<proteinExistence type="predicted"/>
<dbReference type="RefSeq" id="WP_378142895.1">
    <property type="nucleotide sequence ID" value="NZ_JBHSEF010000029.1"/>
</dbReference>
<evidence type="ECO:0000313" key="2">
    <source>
        <dbReference type="Proteomes" id="UP001595733"/>
    </source>
</evidence>
<name>A0ABV8UYM8_9BACL</name>
<keyword evidence="1" id="KW-0378">Hydrolase</keyword>
<dbReference type="SUPFAM" id="SSF53254">
    <property type="entry name" value="Phosphoglycerate mutase-like"/>
    <property type="match status" value="1"/>
</dbReference>
<dbReference type="InterPro" id="IPR013078">
    <property type="entry name" value="His_Pase_superF_clade-1"/>
</dbReference>
<protein>
    <submittedName>
        <fullName evidence="1">Histidine phosphatase family protein</fullName>
        <ecNumber evidence="1">3.1.3.-</ecNumber>
    </submittedName>
</protein>
<dbReference type="Pfam" id="PF00300">
    <property type="entry name" value="His_Phos_1"/>
    <property type="match status" value="1"/>
</dbReference>
<organism evidence="1 2">
    <name type="scientific">Chryseomicrobium palamuruense</name>
    <dbReference type="NCBI Taxonomy" id="682973"/>
    <lineage>
        <taxon>Bacteria</taxon>
        <taxon>Bacillati</taxon>
        <taxon>Bacillota</taxon>
        <taxon>Bacilli</taxon>
        <taxon>Bacillales</taxon>
        <taxon>Caryophanaceae</taxon>
        <taxon>Chryseomicrobium</taxon>
    </lineage>
</organism>
<dbReference type="SMART" id="SM00855">
    <property type="entry name" value="PGAM"/>
    <property type="match status" value="1"/>
</dbReference>
<reference evidence="2" key="1">
    <citation type="journal article" date="2019" name="Int. J. Syst. Evol. Microbiol.">
        <title>The Global Catalogue of Microorganisms (GCM) 10K type strain sequencing project: providing services to taxonomists for standard genome sequencing and annotation.</title>
        <authorList>
            <consortium name="The Broad Institute Genomics Platform"/>
            <consortium name="The Broad Institute Genome Sequencing Center for Infectious Disease"/>
            <person name="Wu L."/>
            <person name="Ma J."/>
        </authorList>
    </citation>
    <scope>NUCLEOTIDE SEQUENCE [LARGE SCALE GENOMIC DNA]</scope>
    <source>
        <strain evidence="2">CCUG 50353</strain>
    </source>
</reference>
<dbReference type="GO" id="GO:0016787">
    <property type="term" value="F:hydrolase activity"/>
    <property type="evidence" value="ECO:0007669"/>
    <property type="project" value="UniProtKB-KW"/>
</dbReference>
<dbReference type="CDD" id="cd07067">
    <property type="entry name" value="HP_PGM_like"/>
    <property type="match status" value="1"/>
</dbReference>
<comment type="caution">
    <text evidence="1">The sequence shown here is derived from an EMBL/GenBank/DDBJ whole genome shotgun (WGS) entry which is preliminary data.</text>
</comment>
<dbReference type="PANTHER" id="PTHR48100">
    <property type="entry name" value="BROAD-SPECIFICITY PHOSPHATASE YOR283W-RELATED"/>
    <property type="match status" value="1"/>
</dbReference>
<sequence length="192" mass="21896">MTIICLVRHGETDWNAIGMLQGRTDIPLNETGFRQAEECSELLKTSQWDVIITSPLKRAKQTAEIINKKVIVPVVEMEDFLERDYGDAEGMTYEERNSKFPDNLYPNQEERTALNKRVIEGIEKINQEYGDKKILLVAHGAVINAILAVFSNGKIGSGKTNLINACISNIYLHKDKWRIKDFNQISHLSKYI</sequence>
<dbReference type="EMBL" id="JBHSEF010000029">
    <property type="protein sequence ID" value="MFC4356309.1"/>
    <property type="molecule type" value="Genomic_DNA"/>
</dbReference>
<keyword evidence="2" id="KW-1185">Reference proteome</keyword>
<dbReference type="InterPro" id="IPR050275">
    <property type="entry name" value="PGM_Phosphatase"/>
</dbReference>
<evidence type="ECO:0000313" key="1">
    <source>
        <dbReference type="EMBL" id="MFC4356309.1"/>
    </source>
</evidence>
<dbReference type="PANTHER" id="PTHR48100:SF59">
    <property type="entry name" value="ADENOSYLCOBALAMIN_ALPHA-RIBAZOLE PHOSPHATASE"/>
    <property type="match status" value="1"/>
</dbReference>
<dbReference type="Gene3D" id="3.40.50.1240">
    <property type="entry name" value="Phosphoglycerate mutase-like"/>
    <property type="match status" value="1"/>
</dbReference>
<dbReference type="EC" id="3.1.3.-" evidence="1"/>
<accession>A0ABV8UYM8</accession>
<dbReference type="Proteomes" id="UP001595733">
    <property type="component" value="Unassembled WGS sequence"/>
</dbReference>
<gene>
    <name evidence="1" type="ORF">ACFO0S_14705</name>
</gene>
<dbReference type="PROSITE" id="PS00175">
    <property type="entry name" value="PG_MUTASE"/>
    <property type="match status" value="1"/>
</dbReference>
<dbReference type="InterPro" id="IPR029033">
    <property type="entry name" value="His_PPase_superfam"/>
</dbReference>
<dbReference type="InterPro" id="IPR001345">
    <property type="entry name" value="PG/BPGM_mutase_AS"/>
</dbReference>